<evidence type="ECO:0000313" key="3">
    <source>
        <dbReference type="Proteomes" id="UP000052232"/>
    </source>
</evidence>
<dbReference type="SUPFAM" id="SSF51306">
    <property type="entry name" value="LexA/Signal peptidase"/>
    <property type="match status" value="1"/>
</dbReference>
<sequence>MMLPLMQPVPLADVPQGTILRIVGAAGAGFPSPAQDWQDDAISLIELLRLDRAASFVFRISGSSMIDAGIHDNDVVVVDRDTRPVEGHIVIAIVDGGFVCRQLCRRRGDLLLEARNAQQIYEPTPVEGVEIWGVVRTGVRDYRR</sequence>
<accession>A0A0J7XKX7</accession>
<comment type="caution">
    <text evidence="2">The sequence shown here is derived from an EMBL/GenBank/DDBJ whole genome shotgun (WGS) entry which is preliminary data.</text>
</comment>
<protein>
    <submittedName>
        <fullName evidence="2">Repressor</fullName>
    </submittedName>
</protein>
<feature type="domain" description="Peptidase S24/S26A/S26B/S26C" evidence="1">
    <location>
        <begin position="22"/>
        <end position="135"/>
    </location>
</feature>
<gene>
    <name evidence="2" type="ORF">V473_23160</name>
</gene>
<dbReference type="PANTHER" id="PTHR33516">
    <property type="entry name" value="LEXA REPRESSOR"/>
    <property type="match status" value="1"/>
</dbReference>
<reference evidence="2 3" key="1">
    <citation type="journal article" date="2015" name="G3 (Bethesda)">
        <title>Insights into Ongoing Evolution of the Hexachlorocyclohexane Catabolic Pathway from Comparative Genomics of Ten Sphingomonadaceae Strains.</title>
        <authorList>
            <person name="Pearce S.L."/>
            <person name="Oakeshott J.G."/>
            <person name="Pandey G."/>
        </authorList>
    </citation>
    <scope>NUCLEOTIDE SEQUENCE [LARGE SCALE GENOMIC DNA]</scope>
    <source>
        <strain evidence="2 3">LL01</strain>
    </source>
</reference>
<dbReference type="PANTHER" id="PTHR33516:SF2">
    <property type="entry name" value="LEXA REPRESSOR-RELATED"/>
    <property type="match status" value="1"/>
</dbReference>
<dbReference type="InterPro" id="IPR036286">
    <property type="entry name" value="LexA/Signal_pep-like_sf"/>
</dbReference>
<dbReference type="RefSeq" id="WP_026008902.1">
    <property type="nucleotide sequence ID" value="NZ_KQ130439.1"/>
</dbReference>
<dbReference type="STRING" id="1420583.V473_23160"/>
<dbReference type="InterPro" id="IPR015927">
    <property type="entry name" value="Peptidase_S24_S26A/B/C"/>
</dbReference>
<name>A0A0J7XKX7_9SPHN</name>
<dbReference type="Pfam" id="PF00717">
    <property type="entry name" value="Peptidase_S24"/>
    <property type="match status" value="1"/>
</dbReference>
<organism evidence="2 3">
    <name type="scientific">Sphingobium cupriresistens LL01</name>
    <dbReference type="NCBI Taxonomy" id="1420583"/>
    <lineage>
        <taxon>Bacteria</taxon>
        <taxon>Pseudomonadati</taxon>
        <taxon>Pseudomonadota</taxon>
        <taxon>Alphaproteobacteria</taxon>
        <taxon>Sphingomonadales</taxon>
        <taxon>Sphingomonadaceae</taxon>
        <taxon>Sphingobium</taxon>
    </lineage>
</organism>
<proteinExistence type="predicted"/>
<evidence type="ECO:0000259" key="1">
    <source>
        <dbReference type="Pfam" id="PF00717"/>
    </source>
</evidence>
<dbReference type="AlphaFoldDB" id="A0A0J7XKX7"/>
<dbReference type="PATRIC" id="fig|1420583.3.peg.4441"/>
<dbReference type="Gene3D" id="2.10.109.10">
    <property type="entry name" value="Umud Fragment, subunit A"/>
    <property type="match status" value="1"/>
</dbReference>
<dbReference type="Proteomes" id="UP000052232">
    <property type="component" value="Unassembled WGS sequence"/>
</dbReference>
<dbReference type="InterPro" id="IPR039418">
    <property type="entry name" value="LexA-like"/>
</dbReference>
<keyword evidence="3" id="KW-1185">Reference proteome</keyword>
<evidence type="ECO:0000313" key="2">
    <source>
        <dbReference type="EMBL" id="KMS51763.1"/>
    </source>
</evidence>
<dbReference type="EMBL" id="JACT01000008">
    <property type="protein sequence ID" value="KMS51763.1"/>
    <property type="molecule type" value="Genomic_DNA"/>
</dbReference>
<dbReference type="CDD" id="cd06529">
    <property type="entry name" value="S24_LexA-like"/>
    <property type="match status" value="1"/>
</dbReference>
<dbReference type="InterPro" id="IPR050077">
    <property type="entry name" value="LexA_repressor"/>
</dbReference>